<dbReference type="AlphaFoldDB" id="A0A3N4LCI2"/>
<accession>A0A3N4LCI2</accession>
<evidence type="ECO:0000313" key="3">
    <source>
        <dbReference type="Proteomes" id="UP000267821"/>
    </source>
</evidence>
<protein>
    <submittedName>
        <fullName evidence="2">Uncharacterized protein</fullName>
    </submittedName>
</protein>
<keyword evidence="3" id="KW-1185">Reference proteome</keyword>
<gene>
    <name evidence="2" type="ORF">L211DRAFT_841513</name>
</gene>
<sequence>MVEEYSEGSRAEKVAAVPTSSKSRSLCHGHGCINARYGGGVVIITGSDRWNYVVRAAPRL</sequence>
<reference evidence="2 3" key="1">
    <citation type="journal article" date="2018" name="Nat. Ecol. Evol.">
        <title>Pezizomycetes genomes reveal the molecular basis of ectomycorrhizal truffle lifestyle.</title>
        <authorList>
            <person name="Murat C."/>
            <person name="Payen T."/>
            <person name="Noel B."/>
            <person name="Kuo A."/>
            <person name="Morin E."/>
            <person name="Chen J."/>
            <person name="Kohler A."/>
            <person name="Krizsan K."/>
            <person name="Balestrini R."/>
            <person name="Da Silva C."/>
            <person name="Montanini B."/>
            <person name="Hainaut M."/>
            <person name="Levati E."/>
            <person name="Barry K.W."/>
            <person name="Belfiori B."/>
            <person name="Cichocki N."/>
            <person name="Clum A."/>
            <person name="Dockter R.B."/>
            <person name="Fauchery L."/>
            <person name="Guy J."/>
            <person name="Iotti M."/>
            <person name="Le Tacon F."/>
            <person name="Lindquist E.A."/>
            <person name="Lipzen A."/>
            <person name="Malagnac F."/>
            <person name="Mello A."/>
            <person name="Molinier V."/>
            <person name="Miyauchi S."/>
            <person name="Poulain J."/>
            <person name="Riccioni C."/>
            <person name="Rubini A."/>
            <person name="Sitrit Y."/>
            <person name="Splivallo R."/>
            <person name="Traeger S."/>
            <person name="Wang M."/>
            <person name="Zifcakova L."/>
            <person name="Wipf D."/>
            <person name="Zambonelli A."/>
            <person name="Paolocci F."/>
            <person name="Nowrousian M."/>
            <person name="Ottonello S."/>
            <person name="Baldrian P."/>
            <person name="Spatafora J.W."/>
            <person name="Henrissat B."/>
            <person name="Nagy L.G."/>
            <person name="Aury J.M."/>
            <person name="Wincker P."/>
            <person name="Grigoriev I.V."/>
            <person name="Bonfante P."/>
            <person name="Martin F.M."/>
        </authorList>
    </citation>
    <scope>NUCLEOTIDE SEQUENCE [LARGE SCALE GENOMIC DNA]</scope>
    <source>
        <strain evidence="2 3">ATCC MYA-4762</strain>
    </source>
</reference>
<name>A0A3N4LCI2_9PEZI</name>
<organism evidence="2 3">
    <name type="scientific">Terfezia boudieri ATCC MYA-4762</name>
    <dbReference type="NCBI Taxonomy" id="1051890"/>
    <lineage>
        <taxon>Eukaryota</taxon>
        <taxon>Fungi</taxon>
        <taxon>Dikarya</taxon>
        <taxon>Ascomycota</taxon>
        <taxon>Pezizomycotina</taxon>
        <taxon>Pezizomycetes</taxon>
        <taxon>Pezizales</taxon>
        <taxon>Pezizaceae</taxon>
        <taxon>Terfezia</taxon>
    </lineage>
</organism>
<dbReference type="EMBL" id="ML121569">
    <property type="protein sequence ID" value="RPB20584.1"/>
    <property type="molecule type" value="Genomic_DNA"/>
</dbReference>
<dbReference type="InParanoid" id="A0A3N4LCI2"/>
<evidence type="ECO:0000256" key="1">
    <source>
        <dbReference type="SAM" id="MobiDB-lite"/>
    </source>
</evidence>
<proteinExistence type="predicted"/>
<dbReference type="Proteomes" id="UP000267821">
    <property type="component" value="Unassembled WGS sequence"/>
</dbReference>
<feature type="region of interest" description="Disordered" evidence="1">
    <location>
        <begin position="1"/>
        <end position="25"/>
    </location>
</feature>
<evidence type="ECO:0000313" key="2">
    <source>
        <dbReference type="EMBL" id="RPB20584.1"/>
    </source>
</evidence>